<keyword evidence="3" id="KW-1185">Reference proteome</keyword>
<gene>
    <name evidence="2" type="ORF">CEURO_LOCUS4884</name>
</gene>
<evidence type="ECO:0000313" key="3">
    <source>
        <dbReference type="Proteomes" id="UP001152484"/>
    </source>
</evidence>
<accession>A0A9P0YSD3</accession>
<dbReference type="AlphaFoldDB" id="A0A9P0YSD3"/>
<comment type="caution">
    <text evidence="2">The sequence shown here is derived from an EMBL/GenBank/DDBJ whole genome shotgun (WGS) entry which is preliminary data.</text>
</comment>
<evidence type="ECO:0000256" key="1">
    <source>
        <dbReference type="SAM" id="MobiDB-lite"/>
    </source>
</evidence>
<feature type="compositionally biased region" description="Basic and acidic residues" evidence="1">
    <location>
        <begin position="83"/>
        <end position="99"/>
    </location>
</feature>
<organism evidence="2 3">
    <name type="scientific">Cuscuta europaea</name>
    <name type="common">European dodder</name>
    <dbReference type="NCBI Taxonomy" id="41803"/>
    <lineage>
        <taxon>Eukaryota</taxon>
        <taxon>Viridiplantae</taxon>
        <taxon>Streptophyta</taxon>
        <taxon>Embryophyta</taxon>
        <taxon>Tracheophyta</taxon>
        <taxon>Spermatophyta</taxon>
        <taxon>Magnoliopsida</taxon>
        <taxon>eudicotyledons</taxon>
        <taxon>Gunneridae</taxon>
        <taxon>Pentapetalae</taxon>
        <taxon>asterids</taxon>
        <taxon>lamiids</taxon>
        <taxon>Solanales</taxon>
        <taxon>Convolvulaceae</taxon>
        <taxon>Cuscuteae</taxon>
        <taxon>Cuscuta</taxon>
        <taxon>Cuscuta subgen. Cuscuta</taxon>
    </lineage>
</organism>
<name>A0A9P0YSD3_CUSEU</name>
<dbReference type="Proteomes" id="UP001152484">
    <property type="component" value="Unassembled WGS sequence"/>
</dbReference>
<feature type="compositionally biased region" description="Basic and acidic residues" evidence="1">
    <location>
        <begin position="109"/>
        <end position="131"/>
    </location>
</feature>
<feature type="region of interest" description="Disordered" evidence="1">
    <location>
        <begin position="83"/>
        <end position="131"/>
    </location>
</feature>
<proteinExistence type="predicted"/>
<evidence type="ECO:0000313" key="2">
    <source>
        <dbReference type="EMBL" id="CAH9073630.1"/>
    </source>
</evidence>
<reference evidence="2" key="1">
    <citation type="submission" date="2022-07" db="EMBL/GenBank/DDBJ databases">
        <authorList>
            <person name="Macas J."/>
            <person name="Novak P."/>
            <person name="Neumann P."/>
        </authorList>
    </citation>
    <scope>NUCLEOTIDE SEQUENCE</scope>
</reference>
<sequence length="131" mass="15272">MEIFRLSPLHVSLLNLIQLFSPLNSKEKETNGVEMRELWCLATDSISLVFGPKALTRWEGKAGRSTGGWSNYLKIKRKKRITNEKEVKRRESGREEGRKEKRRMKRIVHTKENSETTDGATEKKENIRSKK</sequence>
<protein>
    <submittedName>
        <fullName evidence="2">Uncharacterized protein</fullName>
    </submittedName>
</protein>
<dbReference type="EMBL" id="CAMAPE010000008">
    <property type="protein sequence ID" value="CAH9073630.1"/>
    <property type="molecule type" value="Genomic_DNA"/>
</dbReference>